<protein>
    <submittedName>
        <fullName evidence="1">Uncharacterized protein</fullName>
    </submittedName>
</protein>
<organism evidence="1">
    <name type="scientific">marine metagenome</name>
    <dbReference type="NCBI Taxonomy" id="408172"/>
    <lineage>
        <taxon>unclassified sequences</taxon>
        <taxon>metagenomes</taxon>
        <taxon>ecological metagenomes</taxon>
    </lineage>
</organism>
<reference evidence="1" key="1">
    <citation type="submission" date="2018-05" db="EMBL/GenBank/DDBJ databases">
        <authorList>
            <person name="Lanie J.A."/>
            <person name="Ng W.-L."/>
            <person name="Kazmierczak K.M."/>
            <person name="Andrzejewski T.M."/>
            <person name="Davidsen T.M."/>
            <person name="Wayne K.J."/>
            <person name="Tettelin H."/>
            <person name="Glass J.I."/>
            <person name="Rusch D."/>
            <person name="Podicherti R."/>
            <person name="Tsui H.-C.T."/>
            <person name="Winkler M.E."/>
        </authorList>
    </citation>
    <scope>NUCLEOTIDE SEQUENCE</scope>
</reference>
<feature type="non-terminal residue" evidence="1">
    <location>
        <position position="43"/>
    </location>
</feature>
<accession>A0A382PB73</accession>
<dbReference type="AlphaFoldDB" id="A0A382PB73"/>
<proteinExistence type="predicted"/>
<gene>
    <name evidence="1" type="ORF">METZ01_LOCUS322719</name>
</gene>
<evidence type="ECO:0000313" key="1">
    <source>
        <dbReference type="EMBL" id="SVC69865.1"/>
    </source>
</evidence>
<name>A0A382PB73_9ZZZZ</name>
<dbReference type="EMBL" id="UINC01105716">
    <property type="protein sequence ID" value="SVC69865.1"/>
    <property type="molecule type" value="Genomic_DNA"/>
</dbReference>
<sequence length="43" mass="4939">MNQTETPSPDESGGTKTFADEAFFQAFAEERSWEPGWMAELRR</sequence>